<reference evidence="3" key="1">
    <citation type="submission" date="2016-10" db="EMBL/GenBank/DDBJ databases">
        <authorList>
            <person name="Varghese N."/>
            <person name="Submissions S."/>
        </authorList>
    </citation>
    <scope>NUCLEOTIDE SEQUENCE [LARGE SCALE GENOMIC DNA]</scope>
    <source>
        <strain evidence="3">DSM 28453</strain>
    </source>
</reference>
<keyword evidence="3" id="KW-1185">Reference proteome</keyword>
<evidence type="ECO:0000313" key="2">
    <source>
        <dbReference type="EMBL" id="SFK52864.1"/>
    </source>
</evidence>
<dbReference type="STRING" id="1280847.SAMN04488036_101229"/>
<organism evidence="2 3">
    <name type="scientific">Shimia haliotis</name>
    <dbReference type="NCBI Taxonomy" id="1280847"/>
    <lineage>
        <taxon>Bacteria</taxon>
        <taxon>Pseudomonadati</taxon>
        <taxon>Pseudomonadota</taxon>
        <taxon>Alphaproteobacteria</taxon>
        <taxon>Rhodobacterales</taxon>
        <taxon>Roseobacteraceae</taxon>
    </lineage>
</organism>
<keyword evidence="1" id="KW-0732">Signal</keyword>
<name>A0A1I4A968_9RHOB</name>
<accession>A0A1I4A968</accession>
<dbReference type="EMBL" id="FOSZ01000001">
    <property type="protein sequence ID" value="SFK52864.1"/>
    <property type="molecule type" value="Genomic_DNA"/>
</dbReference>
<dbReference type="Proteomes" id="UP000198851">
    <property type="component" value="Unassembled WGS sequence"/>
</dbReference>
<proteinExistence type="predicted"/>
<evidence type="ECO:0000256" key="1">
    <source>
        <dbReference type="SAM" id="SignalP"/>
    </source>
</evidence>
<dbReference type="AlphaFoldDB" id="A0A1I4A968"/>
<feature type="chain" id="PRO_5011515708" description="Outer membrane protein beta-barrel domain-containing protein" evidence="1">
    <location>
        <begin position="24"/>
        <end position="293"/>
    </location>
</feature>
<evidence type="ECO:0008006" key="4">
    <source>
        <dbReference type="Google" id="ProtNLM"/>
    </source>
</evidence>
<feature type="signal peptide" evidence="1">
    <location>
        <begin position="1"/>
        <end position="23"/>
    </location>
</feature>
<sequence>MRPLNKLFSAAVASIALSSPAFAQSAAPDGWVFRFEGAYFHQQDTDLSAGGSFGVERTFGQFTAVNRNPDGISVGVSASLGQSDYDFVGGGPWNRVQEQSVSVSFGGQFGNGGRWFVAPSVRSRYDSAASASDGQSAGLFAGASWQVNESLVIGPAFGAFSGLGADDYDIFPALLLDWQISDRLSLSTGPTIGASQGPGLSLRYEMADSWGLTLSARSEKTRFALAGGGVGQDSAIPVVLSLSYDPNPGMRFAVFAGAEFDGLLEVENAAGVTTGRTRYDTAPLMGLAFALSF</sequence>
<protein>
    <recommendedName>
        <fullName evidence="4">Outer membrane protein beta-barrel domain-containing protein</fullName>
    </recommendedName>
</protein>
<gene>
    <name evidence="2" type="ORF">SAMN04488036_101229</name>
</gene>
<evidence type="ECO:0000313" key="3">
    <source>
        <dbReference type="Proteomes" id="UP000198851"/>
    </source>
</evidence>
<dbReference type="SUPFAM" id="SSF56935">
    <property type="entry name" value="Porins"/>
    <property type="match status" value="1"/>
</dbReference>